<dbReference type="Pfam" id="PF05225">
    <property type="entry name" value="HTH_psq"/>
    <property type="match status" value="1"/>
</dbReference>
<evidence type="ECO:0000256" key="1">
    <source>
        <dbReference type="ARBA" id="ARBA00004123"/>
    </source>
</evidence>
<accession>A0AAV8X016</accession>
<evidence type="ECO:0000259" key="2">
    <source>
        <dbReference type="Pfam" id="PF05225"/>
    </source>
</evidence>
<dbReference type="SUPFAM" id="SSF46689">
    <property type="entry name" value="Homeodomain-like"/>
    <property type="match status" value="1"/>
</dbReference>
<proteinExistence type="predicted"/>
<dbReference type="InterPro" id="IPR009057">
    <property type="entry name" value="Homeodomain-like_sf"/>
</dbReference>
<organism evidence="3 4">
    <name type="scientific">Rhamnusium bicolor</name>
    <dbReference type="NCBI Taxonomy" id="1586634"/>
    <lineage>
        <taxon>Eukaryota</taxon>
        <taxon>Metazoa</taxon>
        <taxon>Ecdysozoa</taxon>
        <taxon>Arthropoda</taxon>
        <taxon>Hexapoda</taxon>
        <taxon>Insecta</taxon>
        <taxon>Pterygota</taxon>
        <taxon>Neoptera</taxon>
        <taxon>Endopterygota</taxon>
        <taxon>Coleoptera</taxon>
        <taxon>Polyphaga</taxon>
        <taxon>Cucujiformia</taxon>
        <taxon>Chrysomeloidea</taxon>
        <taxon>Cerambycidae</taxon>
        <taxon>Lepturinae</taxon>
        <taxon>Rhagiini</taxon>
        <taxon>Rhamnusium</taxon>
    </lineage>
</organism>
<dbReference type="InterPro" id="IPR007889">
    <property type="entry name" value="HTH_Psq"/>
</dbReference>
<dbReference type="Proteomes" id="UP001162156">
    <property type="component" value="Unassembled WGS sequence"/>
</dbReference>
<dbReference type="GO" id="GO:0005634">
    <property type="term" value="C:nucleus"/>
    <property type="evidence" value="ECO:0007669"/>
    <property type="project" value="UniProtKB-SubCell"/>
</dbReference>
<evidence type="ECO:0000313" key="4">
    <source>
        <dbReference type="Proteomes" id="UP001162156"/>
    </source>
</evidence>
<comment type="caution">
    <text evidence="3">The sequence shown here is derived from an EMBL/GenBank/DDBJ whole genome shotgun (WGS) entry which is preliminary data.</text>
</comment>
<protein>
    <recommendedName>
        <fullName evidence="2">HTH psq-type domain-containing protein</fullName>
    </recommendedName>
</protein>
<dbReference type="GO" id="GO:0003677">
    <property type="term" value="F:DNA binding"/>
    <property type="evidence" value="ECO:0007669"/>
    <property type="project" value="InterPro"/>
</dbReference>
<reference evidence="3" key="1">
    <citation type="journal article" date="2023" name="Insect Mol. Biol.">
        <title>Genome sequencing provides insights into the evolution of gene families encoding plant cell wall-degrading enzymes in longhorned beetles.</title>
        <authorList>
            <person name="Shin N.R."/>
            <person name="Okamura Y."/>
            <person name="Kirsch R."/>
            <person name="Pauchet Y."/>
        </authorList>
    </citation>
    <scope>NUCLEOTIDE SEQUENCE</scope>
    <source>
        <strain evidence="3">RBIC_L_NR</strain>
    </source>
</reference>
<sequence length="149" mass="17364">MTRIHIRKKGARNYVNYTKEILQKAIMAIKRGMSANAASKLFKIPRRTLDNKVRGRHCLKYGAPTALSEIDERRLVDVLIACAEYGCSLTMLDLRMTVRDFLAKNSIVNKKFRNNMPGEDWCYGFLKRHSHLLSQRHCQNIKRNRAEKK</sequence>
<gene>
    <name evidence="3" type="ORF">NQ314_015054</name>
</gene>
<dbReference type="EMBL" id="JANEYF010004174">
    <property type="protein sequence ID" value="KAJ8932008.1"/>
    <property type="molecule type" value="Genomic_DNA"/>
</dbReference>
<dbReference type="AlphaFoldDB" id="A0AAV8X016"/>
<keyword evidence="4" id="KW-1185">Reference proteome</keyword>
<evidence type="ECO:0000313" key="3">
    <source>
        <dbReference type="EMBL" id="KAJ8932008.1"/>
    </source>
</evidence>
<comment type="subcellular location">
    <subcellularLocation>
        <location evidence="1">Nucleus</location>
    </subcellularLocation>
</comment>
<name>A0AAV8X016_9CUCU</name>
<feature type="domain" description="HTH psq-type" evidence="2">
    <location>
        <begin position="19"/>
        <end position="56"/>
    </location>
</feature>
<dbReference type="Gene3D" id="1.10.10.60">
    <property type="entry name" value="Homeodomain-like"/>
    <property type="match status" value="1"/>
</dbReference>